<keyword evidence="2" id="KW-1133">Transmembrane helix</keyword>
<evidence type="ECO:0000313" key="3">
    <source>
        <dbReference type="EMBL" id="TWF73941.1"/>
    </source>
</evidence>
<dbReference type="AlphaFoldDB" id="A0A561SGE5"/>
<keyword evidence="2" id="KW-0812">Transmembrane</keyword>
<keyword evidence="5" id="KW-1185">Reference proteome</keyword>
<dbReference type="EMBL" id="VIWV01000003">
    <property type="protein sequence ID" value="TWF73947.1"/>
    <property type="molecule type" value="Genomic_DNA"/>
</dbReference>
<dbReference type="EMBL" id="VIWV01000003">
    <property type="protein sequence ID" value="TWF73941.1"/>
    <property type="molecule type" value="Genomic_DNA"/>
</dbReference>
<feature type="compositionally biased region" description="Pro residues" evidence="1">
    <location>
        <begin position="8"/>
        <end position="27"/>
    </location>
</feature>
<organism evidence="3 5">
    <name type="scientific">Streptomyces capillispiralis</name>
    <dbReference type="NCBI Taxonomy" id="68182"/>
    <lineage>
        <taxon>Bacteria</taxon>
        <taxon>Bacillati</taxon>
        <taxon>Actinomycetota</taxon>
        <taxon>Actinomycetes</taxon>
        <taxon>Kitasatosporales</taxon>
        <taxon>Streptomycetaceae</taxon>
        <taxon>Streptomyces</taxon>
    </lineage>
</organism>
<evidence type="ECO:0000256" key="1">
    <source>
        <dbReference type="SAM" id="MobiDB-lite"/>
    </source>
</evidence>
<comment type="caution">
    <text evidence="3">The sequence shown here is derived from an EMBL/GenBank/DDBJ whole genome shotgun (WGS) entry which is preliminary data.</text>
</comment>
<name>A0A561SGE5_9ACTN</name>
<proteinExistence type="predicted"/>
<dbReference type="Proteomes" id="UP000316603">
    <property type="component" value="Unassembled WGS sequence"/>
</dbReference>
<evidence type="ECO:0000256" key="2">
    <source>
        <dbReference type="SAM" id="Phobius"/>
    </source>
</evidence>
<feature type="transmembrane region" description="Helical" evidence="2">
    <location>
        <begin position="68"/>
        <end position="87"/>
    </location>
</feature>
<dbReference type="RefSeq" id="WP_145872479.1">
    <property type="nucleotide sequence ID" value="NZ_BNCE01000039.1"/>
</dbReference>
<reference evidence="3 5" key="1">
    <citation type="submission" date="2019-06" db="EMBL/GenBank/DDBJ databases">
        <title>Sequencing the genomes of 1000 actinobacteria strains.</title>
        <authorList>
            <person name="Klenk H.-P."/>
        </authorList>
    </citation>
    <scope>NUCLEOTIDE SEQUENCE [LARGE SCALE GENOMIC DNA]</scope>
    <source>
        <strain evidence="3 5">DSM 41695</strain>
    </source>
</reference>
<sequence length="89" mass="9189">MPDHNTPTPDPATPSDPAPVSPPRPQPTSPALLVGIGLVAAFLIGFMAVFFGYLSWQHPAAAEPLQVAAAWAGVGSTVLFALLAMAARR</sequence>
<evidence type="ECO:0000313" key="4">
    <source>
        <dbReference type="EMBL" id="TWF73947.1"/>
    </source>
</evidence>
<accession>A0A561SGE5</accession>
<gene>
    <name evidence="3" type="ORF">FHX78_1360</name>
    <name evidence="4" type="ORF">FHX78_1366</name>
</gene>
<keyword evidence="2" id="KW-0472">Membrane</keyword>
<feature type="transmembrane region" description="Helical" evidence="2">
    <location>
        <begin position="31"/>
        <end position="56"/>
    </location>
</feature>
<feature type="region of interest" description="Disordered" evidence="1">
    <location>
        <begin position="1"/>
        <end position="27"/>
    </location>
</feature>
<protein>
    <submittedName>
        <fullName evidence="3">Uncharacterized protein</fullName>
    </submittedName>
</protein>
<evidence type="ECO:0000313" key="5">
    <source>
        <dbReference type="Proteomes" id="UP000316603"/>
    </source>
</evidence>